<accession>A0A9P0T0G0</accession>
<proteinExistence type="inferred from homology"/>
<dbReference type="Proteomes" id="UP001152562">
    <property type="component" value="Unassembled WGS sequence"/>
</dbReference>
<evidence type="ECO:0000256" key="2">
    <source>
        <dbReference type="ARBA" id="ARBA00008685"/>
    </source>
</evidence>
<evidence type="ECO:0000256" key="9">
    <source>
        <dbReference type="SAM" id="Phobius"/>
    </source>
</evidence>
<gene>
    <name evidence="12" type="ORF">PIBRA_LOCUS1637</name>
</gene>
<evidence type="ECO:0000256" key="1">
    <source>
        <dbReference type="ARBA" id="ARBA00004651"/>
    </source>
</evidence>
<keyword evidence="4 9" id="KW-0812">Transmembrane</keyword>
<feature type="transmembrane region" description="Helical" evidence="9">
    <location>
        <begin position="396"/>
        <end position="415"/>
    </location>
</feature>
<evidence type="ECO:0000259" key="11">
    <source>
        <dbReference type="Pfam" id="PF00060"/>
    </source>
</evidence>
<evidence type="ECO:0000256" key="8">
    <source>
        <dbReference type="ARBA" id="ARBA00023180"/>
    </source>
</evidence>
<dbReference type="Gene3D" id="3.40.190.10">
    <property type="entry name" value="Periplasmic binding protein-like II"/>
    <property type="match status" value="1"/>
</dbReference>
<keyword evidence="13" id="KW-1185">Reference proteome</keyword>
<dbReference type="EMBL" id="CALOZG010000002">
    <property type="protein sequence ID" value="CAH3964298.1"/>
    <property type="molecule type" value="Genomic_DNA"/>
</dbReference>
<dbReference type="Gene3D" id="1.10.287.70">
    <property type="match status" value="1"/>
</dbReference>
<comment type="caution">
    <text evidence="12">The sequence shown here is derived from an EMBL/GenBank/DDBJ whole genome shotgun (WGS) entry which is preliminary data.</text>
</comment>
<feature type="transmembrane region" description="Helical" evidence="9">
    <location>
        <begin position="669"/>
        <end position="692"/>
    </location>
</feature>
<dbReference type="GO" id="GO:0015276">
    <property type="term" value="F:ligand-gated monoatomic ion channel activity"/>
    <property type="evidence" value="ECO:0007669"/>
    <property type="project" value="InterPro"/>
</dbReference>
<dbReference type="AlphaFoldDB" id="A0A9P0T0G0"/>
<keyword evidence="5 9" id="KW-1133">Transmembrane helix</keyword>
<protein>
    <recommendedName>
        <fullName evidence="11">Ionotropic glutamate receptor C-terminal domain-containing protein</fullName>
    </recommendedName>
</protein>
<feature type="signal peptide" evidence="10">
    <location>
        <begin position="1"/>
        <end position="19"/>
    </location>
</feature>
<evidence type="ECO:0000256" key="7">
    <source>
        <dbReference type="ARBA" id="ARBA00023170"/>
    </source>
</evidence>
<feature type="domain" description="Ionotropic glutamate receptor C-terminal" evidence="11">
    <location>
        <begin position="396"/>
        <end position="677"/>
    </location>
</feature>
<evidence type="ECO:0000313" key="13">
    <source>
        <dbReference type="Proteomes" id="UP001152562"/>
    </source>
</evidence>
<feature type="chain" id="PRO_5040503403" description="Ionotropic glutamate receptor C-terminal domain-containing protein" evidence="10">
    <location>
        <begin position="20"/>
        <end position="802"/>
    </location>
</feature>
<keyword evidence="3" id="KW-1003">Cell membrane</keyword>
<dbReference type="SUPFAM" id="SSF53850">
    <property type="entry name" value="Periplasmic binding protein-like II"/>
    <property type="match status" value="1"/>
</dbReference>
<dbReference type="GO" id="GO:0005886">
    <property type="term" value="C:plasma membrane"/>
    <property type="evidence" value="ECO:0007669"/>
    <property type="project" value="UniProtKB-SubCell"/>
</dbReference>
<keyword evidence="6 9" id="KW-0472">Membrane</keyword>
<dbReference type="InterPro" id="IPR001320">
    <property type="entry name" value="Iontro_rcpt_C"/>
</dbReference>
<dbReference type="GO" id="GO:0050906">
    <property type="term" value="P:detection of stimulus involved in sensory perception"/>
    <property type="evidence" value="ECO:0007669"/>
    <property type="project" value="UniProtKB-ARBA"/>
</dbReference>
<comment type="subcellular location">
    <subcellularLocation>
        <location evidence="1">Cell membrane</location>
        <topology evidence="1">Multi-pass membrane protein</topology>
    </subcellularLocation>
</comment>
<evidence type="ECO:0000256" key="5">
    <source>
        <dbReference type="ARBA" id="ARBA00022989"/>
    </source>
</evidence>
<reference evidence="12" key="1">
    <citation type="submission" date="2022-05" db="EMBL/GenBank/DDBJ databases">
        <authorList>
            <person name="Okamura Y."/>
        </authorList>
    </citation>
    <scope>NUCLEOTIDE SEQUENCE</scope>
</reference>
<evidence type="ECO:0000256" key="4">
    <source>
        <dbReference type="ARBA" id="ARBA00022692"/>
    </source>
</evidence>
<evidence type="ECO:0000256" key="6">
    <source>
        <dbReference type="ARBA" id="ARBA00023136"/>
    </source>
</evidence>
<keyword evidence="8" id="KW-0325">Glycoprotein</keyword>
<comment type="similarity">
    <text evidence="2">Belongs to the glutamate-gated ion channel (TC 1.A.10.1) family.</text>
</comment>
<evidence type="ECO:0000256" key="10">
    <source>
        <dbReference type="SAM" id="SignalP"/>
    </source>
</evidence>
<feature type="transmembrane region" description="Helical" evidence="9">
    <location>
        <begin position="435"/>
        <end position="454"/>
    </location>
</feature>
<keyword evidence="7" id="KW-0675">Receptor</keyword>
<organism evidence="12 13">
    <name type="scientific">Pieris brassicae</name>
    <name type="common">White butterfly</name>
    <name type="synonym">Large white butterfly</name>
    <dbReference type="NCBI Taxonomy" id="7116"/>
    <lineage>
        <taxon>Eukaryota</taxon>
        <taxon>Metazoa</taxon>
        <taxon>Ecdysozoa</taxon>
        <taxon>Arthropoda</taxon>
        <taxon>Hexapoda</taxon>
        <taxon>Insecta</taxon>
        <taxon>Pterygota</taxon>
        <taxon>Neoptera</taxon>
        <taxon>Endopterygota</taxon>
        <taxon>Lepidoptera</taxon>
        <taxon>Glossata</taxon>
        <taxon>Ditrysia</taxon>
        <taxon>Papilionoidea</taxon>
        <taxon>Pieridae</taxon>
        <taxon>Pierinae</taxon>
        <taxon>Pieris</taxon>
    </lineage>
</organism>
<keyword evidence="10" id="KW-0732">Signal</keyword>
<name>A0A9P0T0G0_PIEBR</name>
<feature type="transmembrane region" description="Helical" evidence="9">
    <location>
        <begin position="466"/>
        <end position="493"/>
    </location>
</feature>
<dbReference type="PANTHER" id="PTHR42643">
    <property type="entry name" value="IONOTROPIC RECEPTOR 20A-RELATED"/>
    <property type="match status" value="1"/>
</dbReference>
<sequence length="802" mass="91953">MNVLILLYSTCFMFWRVKGEIEYYPSMGEIKKNRDTQKLQLHTRFNVLQNSKYVKKRGADPVFHGHPKTREELWRERFLPKDKNVDQVLSLIRLIHNITLKYLTDCTPVLLYDKQIFSETKLFQDLLRSFPVAYIHGYIDDSNRLEAPNIIHAKDECLHFILFLTDVQKCHKVLGTQSYSKVVVIARSSQWAVQEYLANPSSRLFINLLIVSPSFKDDDETLEASYILYTHVLYTDGLGSSKPHILTSWTHGKFTRNINLFPLKMMDGYAGHRFLIAVANQPPFTIKRSLIDTASGAIKTIWDGVEIRIMKVLAERNNFSIEFVEPRELNLGPGDSVANEVASGRADIGIAGLYTTAERFREMDLSFGHSQDCAAFITLASTALPRYRAILGPFHWHVWVALTFTYLIAIFPLAFTDRHTLSHLINNSGEVENMFWYVFGTFTNCFTFVGKYSWSKTDKVTTRLLIGWYWLFTIIITSCYTGSIIAFVTLPIYPETIDTVSQLLSGFFRVGTLERGGWERWFVNSSDRATRKLLKNLEFVPDIETGIRNVTKAFFWPYAFLGSKAELEYLVQSNFSMSESKRAVLHISNECFVPFTVAYSFPNNSAHTAKLSMDLRTMFQSGIVDKITQDVMWEIHNKGGKTLLTTRSSTLSSNSIEEKGLTLEDTQGMFLLLGAGFLLASIALLSELLGGFSRRCRQLRRRLSTTEETETSRNDSRLYFNTRSISFESKETLDGQIIHVSQEAITIHNNYDGYDSRKSSSLDLDKEVERIFRRDEMRKLQSKSIDERVNTASKVFGDQVFD</sequence>
<dbReference type="InterPro" id="IPR052192">
    <property type="entry name" value="Insect_Ionotropic_Sensory_Rcpt"/>
</dbReference>
<evidence type="ECO:0000256" key="3">
    <source>
        <dbReference type="ARBA" id="ARBA00022475"/>
    </source>
</evidence>
<dbReference type="Pfam" id="PF00060">
    <property type="entry name" value="Lig_chan"/>
    <property type="match status" value="1"/>
</dbReference>
<dbReference type="PANTHER" id="PTHR42643:SF24">
    <property type="entry name" value="IONOTROPIC RECEPTOR 60A"/>
    <property type="match status" value="1"/>
</dbReference>
<evidence type="ECO:0000313" key="12">
    <source>
        <dbReference type="EMBL" id="CAH3964298.1"/>
    </source>
</evidence>